<dbReference type="InterPro" id="IPR009744">
    <property type="entry name" value="VirC1"/>
</dbReference>
<protein>
    <submittedName>
        <fullName evidence="1">ParA family protein</fullName>
    </submittedName>
</protein>
<comment type="caution">
    <text evidence="1">The sequence shown here is derived from an EMBL/GenBank/DDBJ whole genome shotgun (WGS) entry which is preliminary data.</text>
</comment>
<name>A0A5C4N8Y1_9RHOB</name>
<organism evidence="1 2">
    <name type="scientific">Rubellimicrobium roseum</name>
    <dbReference type="NCBI Taxonomy" id="687525"/>
    <lineage>
        <taxon>Bacteria</taxon>
        <taxon>Pseudomonadati</taxon>
        <taxon>Pseudomonadota</taxon>
        <taxon>Alphaproteobacteria</taxon>
        <taxon>Rhodobacterales</taxon>
        <taxon>Roseobacteraceae</taxon>
        <taxon>Rubellimicrobium</taxon>
    </lineage>
</organism>
<dbReference type="Gene3D" id="3.40.50.300">
    <property type="entry name" value="P-loop containing nucleotide triphosphate hydrolases"/>
    <property type="match status" value="1"/>
</dbReference>
<dbReference type="PANTHER" id="PTHR13696">
    <property type="entry name" value="P-LOOP CONTAINING NUCLEOSIDE TRIPHOSPHATE HYDROLASE"/>
    <property type="match status" value="1"/>
</dbReference>
<dbReference type="Proteomes" id="UP000305709">
    <property type="component" value="Unassembled WGS sequence"/>
</dbReference>
<dbReference type="AlphaFoldDB" id="A0A5C4N8Y1"/>
<sequence length="241" mass="26205">MANADMKVVALMARKGGCGKSSLVKALSSAALSSGRTVLVIDTDPQGDVTLWFRKLQARGAVPSGVSFYGATTSTDLEDTIIAAQEAGQTDLVFIDTAGSGTEWSDEIAMVADHLVTPVLPSDADMAVCAQTVDWFKRLRGRVAEPDRLPTHNVLLTRFPAQAKATKVHQRMLQEAIKRFPLVGIVVQERTAYVEMDEQGFLGDLVASYRNHADPLQRSQARRFEEAVVECSEVLTDILRG</sequence>
<dbReference type="PIRSF" id="PIRSF009320">
    <property type="entry name" value="Nuc_binding_HP_1000"/>
    <property type="match status" value="1"/>
</dbReference>
<dbReference type="SUPFAM" id="SSF52540">
    <property type="entry name" value="P-loop containing nucleoside triphosphate hydrolases"/>
    <property type="match status" value="1"/>
</dbReference>
<proteinExistence type="predicted"/>
<gene>
    <name evidence="1" type="ORF">FHG71_16600</name>
</gene>
<dbReference type="RefSeq" id="WP_139082821.1">
    <property type="nucleotide sequence ID" value="NZ_VDFV01000033.1"/>
</dbReference>
<dbReference type="InterPro" id="IPR050678">
    <property type="entry name" value="DNA_Partitioning_ATPase"/>
</dbReference>
<accession>A0A5C4N8Y1</accession>
<dbReference type="OrthoDB" id="7820287at2"/>
<dbReference type="CDD" id="cd02042">
    <property type="entry name" value="ParAB_family"/>
    <property type="match status" value="1"/>
</dbReference>
<evidence type="ECO:0000313" key="1">
    <source>
        <dbReference type="EMBL" id="TNC66405.1"/>
    </source>
</evidence>
<evidence type="ECO:0000313" key="2">
    <source>
        <dbReference type="Proteomes" id="UP000305709"/>
    </source>
</evidence>
<dbReference type="Pfam" id="PF07015">
    <property type="entry name" value="VirC1"/>
    <property type="match status" value="1"/>
</dbReference>
<keyword evidence="2" id="KW-1185">Reference proteome</keyword>
<reference evidence="1 2" key="1">
    <citation type="submission" date="2019-06" db="EMBL/GenBank/DDBJ databases">
        <authorList>
            <person name="Jiang L."/>
        </authorList>
    </citation>
    <scope>NUCLEOTIDE SEQUENCE [LARGE SCALE GENOMIC DNA]</scope>
    <source>
        <strain evidence="1 2">YIM 48858</strain>
    </source>
</reference>
<dbReference type="PANTHER" id="PTHR13696:SF96">
    <property type="entry name" value="COBQ_COBB_MIND_PARA NUCLEOTIDE BINDING DOMAIN-CONTAINING PROTEIN"/>
    <property type="match status" value="1"/>
</dbReference>
<dbReference type="InterPro" id="IPR027417">
    <property type="entry name" value="P-loop_NTPase"/>
</dbReference>
<dbReference type="EMBL" id="VDFV01000033">
    <property type="protein sequence ID" value="TNC66405.1"/>
    <property type="molecule type" value="Genomic_DNA"/>
</dbReference>